<keyword evidence="5" id="KW-1185">Reference proteome</keyword>
<dbReference type="InterPro" id="IPR039102">
    <property type="entry name" value="FAM13"/>
</dbReference>
<name>A0A9Q1IE03_SYNKA</name>
<keyword evidence="2" id="KW-0175">Coiled coil</keyword>
<dbReference type="EMBL" id="JAINUF010000020">
    <property type="protein sequence ID" value="KAJ8336197.1"/>
    <property type="molecule type" value="Genomic_DNA"/>
</dbReference>
<gene>
    <name evidence="4" type="ORF">SKAU_G00395400</name>
</gene>
<dbReference type="PANTHER" id="PTHR15904">
    <property type="entry name" value="FAM13"/>
    <property type="match status" value="1"/>
</dbReference>
<protein>
    <recommendedName>
        <fullName evidence="3">FAM13A-like domain-containing protein</fullName>
    </recommendedName>
</protein>
<evidence type="ECO:0000313" key="4">
    <source>
        <dbReference type="EMBL" id="KAJ8336197.1"/>
    </source>
</evidence>
<proteinExistence type="inferred from homology"/>
<comment type="similarity">
    <text evidence="1">Belongs to the FAM13 family.</text>
</comment>
<dbReference type="Proteomes" id="UP001152622">
    <property type="component" value="Chromosome 20"/>
</dbReference>
<evidence type="ECO:0000313" key="5">
    <source>
        <dbReference type="Proteomes" id="UP001152622"/>
    </source>
</evidence>
<dbReference type="AlphaFoldDB" id="A0A9Q1IE03"/>
<dbReference type="PANTHER" id="PTHR15904:SF18">
    <property type="entry name" value="PROTEIN FAM13A"/>
    <property type="match status" value="1"/>
</dbReference>
<evidence type="ECO:0000259" key="3">
    <source>
        <dbReference type="Pfam" id="PF26116"/>
    </source>
</evidence>
<comment type="caution">
    <text evidence="4">The sequence shown here is derived from an EMBL/GenBank/DDBJ whole genome shotgun (WGS) entry which is preliminary data.</text>
</comment>
<feature type="coiled-coil region" evidence="2">
    <location>
        <begin position="107"/>
        <end position="178"/>
    </location>
</feature>
<dbReference type="InterPro" id="IPR059029">
    <property type="entry name" value="FAM13A_dom"/>
</dbReference>
<feature type="domain" description="FAM13A-like" evidence="3">
    <location>
        <begin position="114"/>
        <end position="182"/>
    </location>
</feature>
<sequence>MTREQIGAEKVSLQKALLYYENIHGRPVTKTERQIMKPLYDRYRLVKQILCRASTIPIIEEEEGSEDDGDSQTQISGIFRPELSTLGFSLAIDELAPSKNSTDTRLSNLHSATMQELVEQLQEAREEKKKIRKNLREFEDQFFRENGRNVQKEDRSPLAEEYNEYKHLKAKLRLLEVLISKRDSSKFI</sequence>
<reference evidence="4" key="1">
    <citation type="journal article" date="2023" name="Science">
        <title>Genome structures resolve the early diversification of teleost fishes.</title>
        <authorList>
            <person name="Parey E."/>
            <person name="Louis A."/>
            <person name="Montfort J."/>
            <person name="Bouchez O."/>
            <person name="Roques C."/>
            <person name="Iampietro C."/>
            <person name="Lluch J."/>
            <person name="Castinel A."/>
            <person name="Donnadieu C."/>
            <person name="Desvignes T."/>
            <person name="Floi Bucao C."/>
            <person name="Jouanno E."/>
            <person name="Wen M."/>
            <person name="Mejri S."/>
            <person name="Dirks R."/>
            <person name="Jansen H."/>
            <person name="Henkel C."/>
            <person name="Chen W.J."/>
            <person name="Zahm M."/>
            <person name="Cabau C."/>
            <person name="Klopp C."/>
            <person name="Thompson A.W."/>
            <person name="Robinson-Rechavi M."/>
            <person name="Braasch I."/>
            <person name="Lecointre G."/>
            <person name="Bobe J."/>
            <person name="Postlethwait J.H."/>
            <person name="Berthelot C."/>
            <person name="Roest Crollius H."/>
            <person name="Guiguen Y."/>
        </authorList>
    </citation>
    <scope>NUCLEOTIDE SEQUENCE</scope>
    <source>
        <strain evidence="4">WJC10195</strain>
    </source>
</reference>
<dbReference type="Pfam" id="PF26116">
    <property type="entry name" value="FAM13A"/>
    <property type="match status" value="1"/>
</dbReference>
<dbReference type="OrthoDB" id="185175at2759"/>
<accession>A0A9Q1IE03</accession>
<organism evidence="4 5">
    <name type="scientific">Synaphobranchus kaupii</name>
    <name type="common">Kaup's arrowtooth eel</name>
    <dbReference type="NCBI Taxonomy" id="118154"/>
    <lineage>
        <taxon>Eukaryota</taxon>
        <taxon>Metazoa</taxon>
        <taxon>Chordata</taxon>
        <taxon>Craniata</taxon>
        <taxon>Vertebrata</taxon>
        <taxon>Euteleostomi</taxon>
        <taxon>Actinopterygii</taxon>
        <taxon>Neopterygii</taxon>
        <taxon>Teleostei</taxon>
        <taxon>Anguilliformes</taxon>
        <taxon>Synaphobranchidae</taxon>
        <taxon>Synaphobranchus</taxon>
    </lineage>
</organism>
<evidence type="ECO:0000256" key="1">
    <source>
        <dbReference type="ARBA" id="ARBA00007549"/>
    </source>
</evidence>
<evidence type="ECO:0000256" key="2">
    <source>
        <dbReference type="SAM" id="Coils"/>
    </source>
</evidence>